<dbReference type="Proteomes" id="UP000887013">
    <property type="component" value="Unassembled WGS sequence"/>
</dbReference>
<feature type="compositionally biased region" description="Low complexity" evidence="1">
    <location>
        <begin position="30"/>
        <end position="42"/>
    </location>
</feature>
<keyword evidence="3" id="KW-1185">Reference proteome</keyword>
<feature type="region of interest" description="Disordered" evidence="1">
    <location>
        <begin position="14"/>
        <end position="42"/>
    </location>
</feature>
<dbReference type="EMBL" id="BMAW01075578">
    <property type="protein sequence ID" value="GFT97638.1"/>
    <property type="molecule type" value="Genomic_DNA"/>
</dbReference>
<name>A0A8X6Q3X8_NEPPI</name>
<evidence type="ECO:0000256" key="1">
    <source>
        <dbReference type="SAM" id="MobiDB-lite"/>
    </source>
</evidence>
<sequence length="108" mass="12105">MGGLRVRYILNQPNSGRVRDIPPSHKSKSQRYSQLSSSPARSPSIKLCIENYGGASLKELAGGMAYFPSKGWLPENVAVYVERHENGFPPHLRMHVWEKKNNIADLEG</sequence>
<dbReference type="AlphaFoldDB" id="A0A8X6Q3X8"/>
<organism evidence="2 3">
    <name type="scientific">Nephila pilipes</name>
    <name type="common">Giant wood spider</name>
    <name type="synonym">Nephila maculata</name>
    <dbReference type="NCBI Taxonomy" id="299642"/>
    <lineage>
        <taxon>Eukaryota</taxon>
        <taxon>Metazoa</taxon>
        <taxon>Ecdysozoa</taxon>
        <taxon>Arthropoda</taxon>
        <taxon>Chelicerata</taxon>
        <taxon>Arachnida</taxon>
        <taxon>Araneae</taxon>
        <taxon>Araneomorphae</taxon>
        <taxon>Entelegynae</taxon>
        <taxon>Araneoidea</taxon>
        <taxon>Nephilidae</taxon>
        <taxon>Nephila</taxon>
    </lineage>
</organism>
<reference evidence="2" key="1">
    <citation type="submission" date="2020-08" db="EMBL/GenBank/DDBJ databases">
        <title>Multicomponent nature underlies the extraordinary mechanical properties of spider dragline silk.</title>
        <authorList>
            <person name="Kono N."/>
            <person name="Nakamura H."/>
            <person name="Mori M."/>
            <person name="Yoshida Y."/>
            <person name="Ohtoshi R."/>
            <person name="Malay A.D."/>
            <person name="Moran D.A.P."/>
            <person name="Tomita M."/>
            <person name="Numata K."/>
            <person name="Arakawa K."/>
        </authorList>
    </citation>
    <scope>NUCLEOTIDE SEQUENCE</scope>
</reference>
<accession>A0A8X6Q3X8</accession>
<gene>
    <name evidence="2" type="ORF">NPIL_237391</name>
</gene>
<protein>
    <submittedName>
        <fullName evidence="2">Uncharacterized protein</fullName>
    </submittedName>
</protein>
<proteinExistence type="predicted"/>
<evidence type="ECO:0000313" key="2">
    <source>
        <dbReference type="EMBL" id="GFT97638.1"/>
    </source>
</evidence>
<comment type="caution">
    <text evidence="2">The sequence shown here is derived from an EMBL/GenBank/DDBJ whole genome shotgun (WGS) entry which is preliminary data.</text>
</comment>
<evidence type="ECO:0000313" key="3">
    <source>
        <dbReference type="Proteomes" id="UP000887013"/>
    </source>
</evidence>